<sequence length="152" mass="16352">MKLPSTSGRGVMLAIIAMLVSSCGESDPARADDHSKKADDSASASGGEHASRPSKVAEREMSADEKGWREANLEKSYVGKVRSMGVMEVIAEFEAGRISTLQQFKALFPKGSSGNKIEGVFTHSVHIEGKTFIIVWADKSGSLTGWQARDSY</sequence>
<dbReference type="Proteomes" id="UP001371305">
    <property type="component" value="Unassembled WGS sequence"/>
</dbReference>
<dbReference type="EMBL" id="JBBUKT010000002">
    <property type="protein sequence ID" value="MEK7949856.1"/>
    <property type="molecule type" value="Genomic_DNA"/>
</dbReference>
<dbReference type="PROSITE" id="PS51257">
    <property type="entry name" value="PROKAR_LIPOPROTEIN"/>
    <property type="match status" value="1"/>
</dbReference>
<feature type="compositionally biased region" description="Basic and acidic residues" evidence="1">
    <location>
        <begin position="49"/>
        <end position="67"/>
    </location>
</feature>
<name>A0ABU9AQ60_9BACT</name>
<keyword evidence="3" id="KW-1185">Reference proteome</keyword>
<reference evidence="2 3" key="1">
    <citation type="submission" date="2024-04" db="EMBL/GenBank/DDBJ databases">
        <title>Luteolibacter sp. isolated from soil.</title>
        <authorList>
            <person name="An J."/>
        </authorList>
    </citation>
    <scope>NUCLEOTIDE SEQUENCE [LARGE SCALE GENOMIC DNA]</scope>
    <source>
        <strain evidence="2 3">Y139</strain>
    </source>
</reference>
<accession>A0ABU9AQ60</accession>
<evidence type="ECO:0008006" key="4">
    <source>
        <dbReference type="Google" id="ProtNLM"/>
    </source>
</evidence>
<proteinExistence type="predicted"/>
<gene>
    <name evidence="2" type="ORF">WKV53_05100</name>
</gene>
<protein>
    <recommendedName>
        <fullName evidence="4">Lipoprotein</fullName>
    </recommendedName>
</protein>
<feature type="compositionally biased region" description="Basic and acidic residues" evidence="1">
    <location>
        <begin position="27"/>
        <end position="40"/>
    </location>
</feature>
<evidence type="ECO:0000313" key="3">
    <source>
        <dbReference type="Proteomes" id="UP001371305"/>
    </source>
</evidence>
<comment type="caution">
    <text evidence="2">The sequence shown here is derived from an EMBL/GenBank/DDBJ whole genome shotgun (WGS) entry which is preliminary data.</text>
</comment>
<feature type="region of interest" description="Disordered" evidence="1">
    <location>
        <begin position="25"/>
        <end position="67"/>
    </location>
</feature>
<dbReference type="RefSeq" id="WP_341403274.1">
    <property type="nucleotide sequence ID" value="NZ_JBBUKT010000002.1"/>
</dbReference>
<organism evidence="2 3">
    <name type="scientific">Luteolibacter soli</name>
    <dbReference type="NCBI Taxonomy" id="3135280"/>
    <lineage>
        <taxon>Bacteria</taxon>
        <taxon>Pseudomonadati</taxon>
        <taxon>Verrucomicrobiota</taxon>
        <taxon>Verrucomicrobiia</taxon>
        <taxon>Verrucomicrobiales</taxon>
        <taxon>Verrucomicrobiaceae</taxon>
        <taxon>Luteolibacter</taxon>
    </lineage>
</organism>
<evidence type="ECO:0000313" key="2">
    <source>
        <dbReference type="EMBL" id="MEK7949856.1"/>
    </source>
</evidence>
<evidence type="ECO:0000256" key="1">
    <source>
        <dbReference type="SAM" id="MobiDB-lite"/>
    </source>
</evidence>